<dbReference type="FunFam" id="3.40.470.10:FF:000006">
    <property type="entry name" value="Uracil-DNA glycosylase"/>
    <property type="match status" value="1"/>
</dbReference>
<dbReference type="PANTHER" id="PTHR11264">
    <property type="entry name" value="URACIL-DNA GLYCOSYLASE"/>
    <property type="match status" value="1"/>
</dbReference>
<keyword evidence="13" id="KW-0326">Glycosidase</keyword>
<dbReference type="GO" id="GO:0005737">
    <property type="term" value="C:cytoplasm"/>
    <property type="evidence" value="ECO:0007669"/>
    <property type="project" value="UniProtKB-SubCell"/>
</dbReference>
<dbReference type="Gene3D" id="3.40.470.10">
    <property type="entry name" value="Uracil-DNA glycosylase-like domain"/>
    <property type="match status" value="1"/>
</dbReference>
<evidence type="ECO:0000256" key="6">
    <source>
        <dbReference type="ARBA" id="ARBA00022490"/>
    </source>
</evidence>
<comment type="caution">
    <text evidence="13">The sequence shown here is derived from an EMBL/GenBank/DDBJ whole genome shotgun (WGS) entry which is preliminary data.</text>
</comment>
<evidence type="ECO:0000256" key="2">
    <source>
        <dbReference type="ARBA" id="ARBA00002631"/>
    </source>
</evidence>
<sequence>MDPAGIDPGWSAALAPAAGALAQATGFLDAESAAGRPWLPEPANVLRAFLSPFQEVRVLLVGQDPYPTPGHPLGLAFAVDPAVRPLPRSLVNIGAELQSDVGVTLRTGDLSAWSAQGVLLLNRVLTVRAGEPGSHRGHGWEAVTDQAIRALVARRTPLVAILWGKDAAKLRPLLADTPVIESAHPSPLSARRGFFGSRPFSRANDLLVAQGAAPVDWTLG</sequence>
<dbReference type="InterPro" id="IPR018085">
    <property type="entry name" value="Ura-DNA_Glyclase_AS"/>
</dbReference>
<organism evidence="13 14">
    <name type="scientific">Cryobacterium zhongshanensis</name>
    <dbReference type="NCBI Taxonomy" id="2928153"/>
    <lineage>
        <taxon>Bacteria</taxon>
        <taxon>Bacillati</taxon>
        <taxon>Actinomycetota</taxon>
        <taxon>Actinomycetes</taxon>
        <taxon>Micrococcales</taxon>
        <taxon>Microbacteriaceae</taxon>
        <taxon>Cryobacterium</taxon>
    </lineage>
</organism>
<dbReference type="EMBL" id="JALGAR010000008">
    <property type="protein sequence ID" value="MCI4659991.1"/>
    <property type="molecule type" value="Genomic_DNA"/>
</dbReference>
<accession>A0AA41UMM8</accession>
<dbReference type="GO" id="GO:0097510">
    <property type="term" value="P:base-excision repair, AP site formation via deaminated base removal"/>
    <property type="evidence" value="ECO:0007669"/>
    <property type="project" value="TreeGrafter"/>
</dbReference>
<dbReference type="SMART" id="SM00987">
    <property type="entry name" value="UreE_C"/>
    <property type="match status" value="1"/>
</dbReference>
<evidence type="ECO:0000256" key="7">
    <source>
        <dbReference type="ARBA" id="ARBA00022763"/>
    </source>
</evidence>
<dbReference type="CDD" id="cd10027">
    <property type="entry name" value="UDG-F1-like"/>
    <property type="match status" value="1"/>
</dbReference>
<evidence type="ECO:0000313" key="13">
    <source>
        <dbReference type="EMBL" id="MCI4659991.1"/>
    </source>
</evidence>
<keyword evidence="8 10" id="KW-0378">Hydrolase</keyword>
<gene>
    <name evidence="10" type="primary">ung</name>
    <name evidence="13" type="ORF">MQH31_19455</name>
</gene>
<dbReference type="SUPFAM" id="SSF52141">
    <property type="entry name" value="Uracil-DNA glycosylase-like"/>
    <property type="match status" value="1"/>
</dbReference>
<evidence type="ECO:0000256" key="8">
    <source>
        <dbReference type="ARBA" id="ARBA00022801"/>
    </source>
</evidence>
<dbReference type="PROSITE" id="PS00130">
    <property type="entry name" value="U_DNA_GLYCOSYLASE"/>
    <property type="match status" value="1"/>
</dbReference>
<feature type="active site" description="Proton acceptor" evidence="10 11">
    <location>
        <position position="64"/>
    </location>
</feature>
<dbReference type="Proteomes" id="UP001165341">
    <property type="component" value="Unassembled WGS sequence"/>
</dbReference>
<dbReference type="EC" id="3.2.2.27" evidence="5 10"/>
<name>A0AA41UMM8_9MICO</name>
<dbReference type="AlphaFoldDB" id="A0AA41UMM8"/>
<evidence type="ECO:0000256" key="4">
    <source>
        <dbReference type="ARBA" id="ARBA00008184"/>
    </source>
</evidence>
<feature type="domain" description="Uracil-DNA glycosylase-like" evidence="12">
    <location>
        <begin position="49"/>
        <end position="207"/>
    </location>
</feature>
<keyword evidence="9 10" id="KW-0234">DNA repair</keyword>
<evidence type="ECO:0000256" key="1">
    <source>
        <dbReference type="ARBA" id="ARBA00001400"/>
    </source>
</evidence>
<protein>
    <recommendedName>
        <fullName evidence="5 10">Uracil-DNA glycosylase</fullName>
        <shortName evidence="10">UDG</shortName>
        <ecNumber evidence="5 10">3.2.2.27</ecNumber>
    </recommendedName>
</protein>
<evidence type="ECO:0000256" key="3">
    <source>
        <dbReference type="ARBA" id="ARBA00004496"/>
    </source>
</evidence>
<evidence type="ECO:0000259" key="12">
    <source>
        <dbReference type="SMART" id="SM00986"/>
    </source>
</evidence>
<comment type="function">
    <text evidence="2 10">Excises uracil residues from the DNA which can arise as a result of misincorporation of dUMP residues by DNA polymerase or due to deamination of cytosine.</text>
</comment>
<reference evidence="13" key="1">
    <citation type="submission" date="2022-03" db="EMBL/GenBank/DDBJ databases">
        <title>Cryobacterium sp. nov. strain ZS14-85, isolated from Antarctic soil.</title>
        <authorList>
            <person name="Li J."/>
            <person name="Niu G."/>
        </authorList>
    </citation>
    <scope>NUCLEOTIDE SEQUENCE</scope>
    <source>
        <strain evidence="13">ZS14-85</strain>
    </source>
</reference>
<keyword evidence="7 10" id="KW-0227">DNA damage</keyword>
<dbReference type="HAMAP" id="MF_00148">
    <property type="entry name" value="UDG"/>
    <property type="match status" value="1"/>
</dbReference>
<dbReference type="Pfam" id="PF03167">
    <property type="entry name" value="UDG"/>
    <property type="match status" value="1"/>
</dbReference>
<dbReference type="NCBIfam" id="NF003588">
    <property type="entry name" value="PRK05254.1-1"/>
    <property type="match status" value="1"/>
</dbReference>
<evidence type="ECO:0000256" key="11">
    <source>
        <dbReference type="PROSITE-ProRule" id="PRU10072"/>
    </source>
</evidence>
<keyword evidence="6 10" id="KW-0963">Cytoplasm</keyword>
<dbReference type="SMART" id="SM00986">
    <property type="entry name" value="UDG"/>
    <property type="match status" value="1"/>
</dbReference>
<evidence type="ECO:0000256" key="9">
    <source>
        <dbReference type="ARBA" id="ARBA00023204"/>
    </source>
</evidence>
<comment type="catalytic activity">
    <reaction evidence="1 10">
        <text>Hydrolyzes single-stranded DNA or mismatched double-stranded DNA and polynucleotides, releasing free uracil.</text>
        <dbReference type="EC" id="3.2.2.27"/>
    </reaction>
</comment>
<comment type="subcellular location">
    <subcellularLocation>
        <location evidence="3 10">Cytoplasm</location>
    </subcellularLocation>
</comment>
<comment type="similarity">
    <text evidence="4 10">Belongs to the uracil-DNA glycosylase (UDG) superfamily. UNG family.</text>
</comment>
<dbReference type="InterPro" id="IPR005122">
    <property type="entry name" value="Uracil-DNA_glycosylase-like"/>
</dbReference>
<proteinExistence type="inferred from homology"/>
<dbReference type="NCBIfam" id="NF003592">
    <property type="entry name" value="PRK05254.1-5"/>
    <property type="match status" value="1"/>
</dbReference>
<evidence type="ECO:0000256" key="5">
    <source>
        <dbReference type="ARBA" id="ARBA00012030"/>
    </source>
</evidence>
<dbReference type="PANTHER" id="PTHR11264:SF0">
    <property type="entry name" value="URACIL-DNA GLYCOSYLASE"/>
    <property type="match status" value="1"/>
</dbReference>
<evidence type="ECO:0000256" key="10">
    <source>
        <dbReference type="HAMAP-Rule" id="MF_00148"/>
    </source>
</evidence>
<dbReference type="GO" id="GO:0004844">
    <property type="term" value="F:uracil DNA N-glycosylase activity"/>
    <property type="evidence" value="ECO:0007669"/>
    <property type="project" value="UniProtKB-UniRule"/>
</dbReference>
<keyword evidence="14" id="KW-1185">Reference proteome</keyword>
<dbReference type="InterPro" id="IPR036895">
    <property type="entry name" value="Uracil-DNA_glycosylase-like_sf"/>
</dbReference>
<evidence type="ECO:0000313" key="14">
    <source>
        <dbReference type="Proteomes" id="UP001165341"/>
    </source>
</evidence>
<dbReference type="InterPro" id="IPR002043">
    <property type="entry name" value="UDG_fam1"/>
</dbReference>